<protein>
    <submittedName>
        <fullName evidence="1">Uncharacterized protein</fullName>
    </submittedName>
</protein>
<evidence type="ECO:0000313" key="2">
    <source>
        <dbReference type="Proteomes" id="UP000283269"/>
    </source>
</evidence>
<organism evidence="1 2">
    <name type="scientific">Psilocybe cyanescens</name>
    <dbReference type="NCBI Taxonomy" id="93625"/>
    <lineage>
        <taxon>Eukaryota</taxon>
        <taxon>Fungi</taxon>
        <taxon>Dikarya</taxon>
        <taxon>Basidiomycota</taxon>
        <taxon>Agaricomycotina</taxon>
        <taxon>Agaricomycetes</taxon>
        <taxon>Agaricomycetidae</taxon>
        <taxon>Agaricales</taxon>
        <taxon>Agaricineae</taxon>
        <taxon>Strophariaceae</taxon>
        <taxon>Psilocybe</taxon>
    </lineage>
</organism>
<dbReference type="InParanoid" id="A0A409VNE6"/>
<sequence>MSSRSRNKPDASEKAFIHLMNSENEMLLVRTYCIVEDPSETKKITPLEICYRLASKPKPSEKWRVPLDAKLSIFFYQSPRPLTLFL</sequence>
<comment type="caution">
    <text evidence="1">The sequence shown here is derived from an EMBL/GenBank/DDBJ whole genome shotgun (WGS) entry which is preliminary data.</text>
</comment>
<gene>
    <name evidence="1" type="ORF">CVT25_009105</name>
</gene>
<proteinExistence type="predicted"/>
<keyword evidence="2" id="KW-1185">Reference proteome</keyword>
<reference evidence="1 2" key="1">
    <citation type="journal article" date="2018" name="Evol. Lett.">
        <title>Horizontal gene cluster transfer increased hallucinogenic mushroom diversity.</title>
        <authorList>
            <person name="Reynolds H.T."/>
            <person name="Vijayakumar V."/>
            <person name="Gluck-Thaler E."/>
            <person name="Korotkin H.B."/>
            <person name="Matheny P.B."/>
            <person name="Slot J.C."/>
        </authorList>
    </citation>
    <scope>NUCLEOTIDE SEQUENCE [LARGE SCALE GENOMIC DNA]</scope>
    <source>
        <strain evidence="1 2">2631</strain>
    </source>
</reference>
<dbReference type="Proteomes" id="UP000283269">
    <property type="component" value="Unassembled WGS sequence"/>
</dbReference>
<evidence type="ECO:0000313" key="1">
    <source>
        <dbReference type="EMBL" id="PPQ67801.1"/>
    </source>
</evidence>
<dbReference type="AlphaFoldDB" id="A0A409VNE6"/>
<dbReference type="EMBL" id="NHYD01003969">
    <property type="protein sequence ID" value="PPQ67801.1"/>
    <property type="molecule type" value="Genomic_DNA"/>
</dbReference>
<name>A0A409VNE6_PSICY</name>
<accession>A0A409VNE6</accession>